<evidence type="ECO:0000256" key="2">
    <source>
        <dbReference type="ARBA" id="ARBA00032707"/>
    </source>
</evidence>
<dbReference type="SUPFAM" id="SSF48317">
    <property type="entry name" value="Acid phosphatase/Vanadium-dependent haloperoxidase"/>
    <property type="match status" value="1"/>
</dbReference>
<dbReference type="AlphaFoldDB" id="A0A2D2LSX1"/>
<name>A0A2D2LSX1_FAUOS</name>
<evidence type="ECO:0000313" key="5">
    <source>
        <dbReference type="EMBL" id="ATR78114.1"/>
    </source>
</evidence>
<evidence type="ECO:0000313" key="6">
    <source>
        <dbReference type="Proteomes" id="UP000229340"/>
    </source>
</evidence>
<proteinExistence type="predicted"/>
<comment type="catalytic activity">
    <reaction evidence="3">
        <text>di-trans,octa-cis-undecaprenyl diphosphate + H2O = di-trans,octa-cis-undecaprenyl phosphate + phosphate + H(+)</text>
        <dbReference type="Rhea" id="RHEA:28094"/>
        <dbReference type="ChEBI" id="CHEBI:15377"/>
        <dbReference type="ChEBI" id="CHEBI:15378"/>
        <dbReference type="ChEBI" id="CHEBI:43474"/>
        <dbReference type="ChEBI" id="CHEBI:58405"/>
        <dbReference type="ChEBI" id="CHEBI:60392"/>
        <dbReference type="EC" id="3.6.1.27"/>
    </reaction>
</comment>
<accession>A0A2D2LSX1</accession>
<dbReference type="Gene3D" id="1.20.144.10">
    <property type="entry name" value="Phosphatidic acid phosphatase type 2/haloperoxidase"/>
    <property type="match status" value="1"/>
</dbReference>
<dbReference type="Pfam" id="PF01569">
    <property type="entry name" value="PAP2"/>
    <property type="match status" value="1"/>
</dbReference>
<reference evidence="6" key="1">
    <citation type="submission" date="2017-11" db="EMBL/GenBank/DDBJ databases">
        <title>Complete genome sequence of Moraxella osloensis NP7 isolated from human skin.</title>
        <authorList>
            <person name="Lee K."/>
            <person name="Lim J.Y."/>
            <person name="Hwang I."/>
        </authorList>
    </citation>
    <scope>NUCLEOTIDE SEQUENCE [LARGE SCALE GENOMIC DNA]</scope>
    <source>
        <strain evidence="6">NP7</strain>
    </source>
</reference>
<sequence>MYTGFALSTATFINVLTTNHNQGVNAMRQPSKTFNVILLAAVLAPTTTVYAKSDSEKAGDILHIAIPVAGLGMALAKHDQEGVYQLGKTMATNLAATYALKYATNDTAWGERPNGEDYSFPSGHASDSCAGATFIGQRYGWRYGSMAMIPAAYVGWSRVDAEKHHTRDVIAGCALGVVSGLVMTQPFDNATILPWYENKAVGVTISSAW</sequence>
<gene>
    <name evidence="5" type="ORF">NP7_01790</name>
</gene>
<dbReference type="InterPro" id="IPR036938">
    <property type="entry name" value="PAP2/HPO_sf"/>
</dbReference>
<feature type="domain" description="Phosphatidic acid phosphatase type 2/haloperoxidase" evidence="4">
    <location>
        <begin position="81"/>
        <end position="184"/>
    </location>
</feature>
<dbReference type="PANTHER" id="PTHR14969">
    <property type="entry name" value="SPHINGOSINE-1-PHOSPHATE PHOSPHOHYDROLASE"/>
    <property type="match status" value="1"/>
</dbReference>
<dbReference type="EMBL" id="CP024443">
    <property type="protein sequence ID" value="ATR78114.1"/>
    <property type="molecule type" value="Genomic_DNA"/>
</dbReference>
<dbReference type="SMART" id="SM00014">
    <property type="entry name" value="acidPPc"/>
    <property type="match status" value="1"/>
</dbReference>
<dbReference type="CDD" id="cd03394">
    <property type="entry name" value="PAP2_like_5"/>
    <property type="match status" value="1"/>
</dbReference>
<evidence type="ECO:0000256" key="3">
    <source>
        <dbReference type="ARBA" id="ARBA00047594"/>
    </source>
</evidence>
<dbReference type="PANTHER" id="PTHR14969:SF13">
    <property type="entry name" value="AT30094P"/>
    <property type="match status" value="1"/>
</dbReference>
<protein>
    <recommendedName>
        <fullName evidence="1">undecaprenyl-diphosphate phosphatase</fullName>
        <ecNumber evidence="1">3.6.1.27</ecNumber>
    </recommendedName>
    <alternativeName>
        <fullName evidence="2">Undecaprenyl pyrophosphate phosphatase</fullName>
    </alternativeName>
</protein>
<dbReference type="Proteomes" id="UP000229340">
    <property type="component" value="Chromosome"/>
</dbReference>
<dbReference type="InterPro" id="IPR000326">
    <property type="entry name" value="PAP2/HPO"/>
</dbReference>
<organism evidence="5 6">
    <name type="scientific">Faucicola osloensis</name>
    <name type="common">Moraxella osloensis</name>
    <dbReference type="NCBI Taxonomy" id="34062"/>
    <lineage>
        <taxon>Bacteria</taxon>
        <taxon>Pseudomonadati</taxon>
        <taxon>Pseudomonadota</taxon>
        <taxon>Gammaproteobacteria</taxon>
        <taxon>Moraxellales</taxon>
        <taxon>Moraxellaceae</taxon>
        <taxon>Faucicola</taxon>
    </lineage>
</organism>
<evidence type="ECO:0000256" key="1">
    <source>
        <dbReference type="ARBA" id="ARBA00012374"/>
    </source>
</evidence>
<dbReference type="STRING" id="34062.AXE82_08695"/>
<evidence type="ECO:0000259" key="4">
    <source>
        <dbReference type="SMART" id="SM00014"/>
    </source>
</evidence>
<dbReference type="GO" id="GO:0050380">
    <property type="term" value="F:undecaprenyl-diphosphatase activity"/>
    <property type="evidence" value="ECO:0007669"/>
    <property type="project" value="UniProtKB-EC"/>
</dbReference>
<dbReference type="EC" id="3.6.1.27" evidence="1"/>